<protein>
    <submittedName>
        <fullName evidence="1">Uncharacterized protein</fullName>
    </submittedName>
</protein>
<sequence length="127" mass="13894">MSSEFSVRLKRDAASTVDIKKIQQRWPWGFVEDPIPELAKDLAALQQNEIEGLAATLSDGLGNVSSKFVRDMLVVGTHRSRSVNLTGIAGALGEGIEMHASHKRLSRNLALLGDHIRDFLLQDSNTG</sequence>
<evidence type="ECO:0000313" key="1">
    <source>
        <dbReference type="EMBL" id="PDH37626.1"/>
    </source>
</evidence>
<organism evidence="1 2">
    <name type="scientific">OM182 bacterium MED-G24</name>
    <dbReference type="NCBI Taxonomy" id="1986255"/>
    <lineage>
        <taxon>Bacteria</taxon>
        <taxon>Pseudomonadati</taxon>
        <taxon>Pseudomonadota</taxon>
        <taxon>Gammaproteobacteria</taxon>
        <taxon>OMG group</taxon>
        <taxon>OM182 clade</taxon>
    </lineage>
</organism>
<name>A0A2A5WNC1_9GAMM</name>
<evidence type="ECO:0000313" key="2">
    <source>
        <dbReference type="Proteomes" id="UP000219327"/>
    </source>
</evidence>
<dbReference type="EMBL" id="NTKD01000046">
    <property type="protein sequence ID" value="PDH37626.1"/>
    <property type="molecule type" value="Genomic_DNA"/>
</dbReference>
<accession>A0A2A5WNC1</accession>
<dbReference type="AlphaFoldDB" id="A0A2A5WNC1"/>
<reference evidence="1 2" key="1">
    <citation type="submission" date="2017-08" db="EMBL/GenBank/DDBJ databases">
        <title>Fine stratification of microbial communities through a metagenomic profile of the photic zone.</title>
        <authorList>
            <person name="Haro-Moreno J.M."/>
            <person name="Lopez-Perez M."/>
            <person name="De La Torre J."/>
            <person name="Picazo A."/>
            <person name="Camacho A."/>
            <person name="Rodriguez-Valera F."/>
        </authorList>
    </citation>
    <scope>NUCLEOTIDE SEQUENCE [LARGE SCALE GENOMIC DNA]</scope>
    <source>
        <strain evidence="1">MED-G24</strain>
    </source>
</reference>
<gene>
    <name evidence="1" type="ORF">CNE99_07995</name>
</gene>
<dbReference type="Proteomes" id="UP000219327">
    <property type="component" value="Unassembled WGS sequence"/>
</dbReference>
<proteinExistence type="predicted"/>
<comment type="caution">
    <text evidence="1">The sequence shown here is derived from an EMBL/GenBank/DDBJ whole genome shotgun (WGS) entry which is preliminary data.</text>
</comment>